<gene>
    <name evidence="7" type="ORF">GBK04_15335</name>
</gene>
<dbReference type="GO" id="GO:0009055">
    <property type="term" value="F:electron transfer activity"/>
    <property type="evidence" value="ECO:0007669"/>
    <property type="project" value="InterPro"/>
</dbReference>
<evidence type="ECO:0000256" key="5">
    <source>
        <dbReference type="PROSITE-ProRule" id="PRU00433"/>
    </source>
</evidence>
<dbReference type="InterPro" id="IPR014784">
    <property type="entry name" value="Cu2_ascorb_mOase-like_C"/>
</dbReference>
<dbReference type="RefSeq" id="WP_152761126.1">
    <property type="nucleotide sequence ID" value="NZ_WHLY01000002.1"/>
</dbReference>
<dbReference type="Gene3D" id="2.60.120.230">
    <property type="match status" value="1"/>
</dbReference>
<dbReference type="SUPFAM" id="SSF46626">
    <property type="entry name" value="Cytochrome c"/>
    <property type="match status" value="1"/>
</dbReference>
<comment type="caution">
    <text evidence="7">The sequence shown here is derived from an EMBL/GenBank/DDBJ whole genome shotgun (WGS) entry which is preliminary data.</text>
</comment>
<keyword evidence="8" id="KW-1185">Reference proteome</keyword>
<feature type="domain" description="Cytochrome c" evidence="6">
    <location>
        <begin position="22"/>
        <end position="112"/>
    </location>
</feature>
<keyword evidence="2 5" id="KW-0479">Metal-binding</keyword>
<dbReference type="InterPro" id="IPR036909">
    <property type="entry name" value="Cyt_c-like_dom_sf"/>
</dbReference>
<protein>
    <submittedName>
        <fullName evidence="7">Cytochrome c</fullName>
    </submittedName>
</protein>
<evidence type="ECO:0000313" key="8">
    <source>
        <dbReference type="Proteomes" id="UP000479293"/>
    </source>
</evidence>
<dbReference type="SUPFAM" id="SSF49742">
    <property type="entry name" value="PHM/PNGase F"/>
    <property type="match status" value="2"/>
</dbReference>
<dbReference type="InterPro" id="IPR008977">
    <property type="entry name" value="PHM/PNGase_F_dom_sf"/>
</dbReference>
<dbReference type="Proteomes" id="UP000479293">
    <property type="component" value="Unassembled WGS sequence"/>
</dbReference>
<organism evidence="7 8">
    <name type="scientific">Salmonirosea aquatica</name>
    <dbReference type="NCBI Taxonomy" id="2654236"/>
    <lineage>
        <taxon>Bacteria</taxon>
        <taxon>Pseudomonadati</taxon>
        <taxon>Bacteroidota</taxon>
        <taxon>Cytophagia</taxon>
        <taxon>Cytophagales</taxon>
        <taxon>Spirosomataceae</taxon>
        <taxon>Salmonirosea</taxon>
    </lineage>
</organism>
<keyword evidence="4" id="KW-1015">Disulfide bond</keyword>
<evidence type="ECO:0000256" key="1">
    <source>
        <dbReference type="ARBA" id="ARBA00022617"/>
    </source>
</evidence>
<dbReference type="GO" id="GO:0016715">
    <property type="term" value="F:oxidoreductase activity, acting on paired donors, with incorporation or reduction of molecular oxygen, reduced ascorbate as one donor, and incorporation of one atom of oxygen"/>
    <property type="evidence" value="ECO:0007669"/>
    <property type="project" value="InterPro"/>
</dbReference>
<dbReference type="InterPro" id="IPR009056">
    <property type="entry name" value="Cyt_c-like_dom"/>
</dbReference>
<name>A0A7C9FYN8_9BACT</name>
<dbReference type="GO" id="GO:0005507">
    <property type="term" value="F:copper ion binding"/>
    <property type="evidence" value="ECO:0007669"/>
    <property type="project" value="InterPro"/>
</dbReference>
<keyword evidence="1 5" id="KW-0349">Heme</keyword>
<dbReference type="EMBL" id="WHLY01000002">
    <property type="protein sequence ID" value="MPR34693.1"/>
    <property type="molecule type" value="Genomic_DNA"/>
</dbReference>
<proteinExistence type="predicted"/>
<evidence type="ECO:0000259" key="6">
    <source>
        <dbReference type="PROSITE" id="PS51007"/>
    </source>
</evidence>
<sequence length="447" mass="50604">MIFNKVKASILWLVVVYLGVSEGFSQSVTFYKDVQPIVHANCAVCHRPGEAAPFSLITYEDVSKRAKFIRKVVSIRYMPPWKADDHYVDFANNRSLSEQEIATIVAWIDAGTPKGKEDKKAEKALLERTNAGTAYARKPDLTLKMSEAFVQKGDGKERFMMFKVPFELPKGANVEAIEFTSNNKKIIHHANYAIHPVEDTAINLYNTVNVVDLNGESASQYYQWVKYKKEMAYYGGWIPGATYETYPADMGWEMPRRGVMLLTVHYGPSALDAESINGVNFFFKDTPIERKVKVISLGSGGIGEKDITPPFMIFANEVKSFTLKVANNQPDVSLLYAWPHMHQLGKSFKAYATQASGDTIPLVRIPAWDFRWQEIYRYPKPVLLPKGAVVHIEGTYDNTADNPMNPHNPPQLVLSDGNMRSDQEMMTLILMYVERKPGDDTLTFDWE</sequence>
<evidence type="ECO:0000256" key="3">
    <source>
        <dbReference type="ARBA" id="ARBA00023004"/>
    </source>
</evidence>
<reference evidence="7 8" key="1">
    <citation type="submission" date="2019-10" db="EMBL/GenBank/DDBJ databases">
        <title>Draft Genome Sequence of Cytophagaceae sp. SJW1-29.</title>
        <authorList>
            <person name="Choi A."/>
        </authorList>
    </citation>
    <scope>NUCLEOTIDE SEQUENCE [LARGE SCALE GENOMIC DNA]</scope>
    <source>
        <strain evidence="7 8">SJW1-29</strain>
    </source>
</reference>
<dbReference type="PROSITE" id="PS51007">
    <property type="entry name" value="CYTC"/>
    <property type="match status" value="1"/>
</dbReference>
<dbReference type="AlphaFoldDB" id="A0A7C9FYN8"/>
<evidence type="ECO:0000256" key="4">
    <source>
        <dbReference type="ARBA" id="ARBA00023157"/>
    </source>
</evidence>
<evidence type="ECO:0000256" key="2">
    <source>
        <dbReference type="ARBA" id="ARBA00022723"/>
    </source>
</evidence>
<evidence type="ECO:0000313" key="7">
    <source>
        <dbReference type="EMBL" id="MPR34693.1"/>
    </source>
</evidence>
<keyword evidence="3 5" id="KW-0408">Iron</keyword>
<dbReference type="InterPro" id="IPR036939">
    <property type="entry name" value="Cu2_ascorb_mOase_N_sf"/>
</dbReference>
<accession>A0A7C9FYN8</accession>
<dbReference type="GO" id="GO:0020037">
    <property type="term" value="F:heme binding"/>
    <property type="evidence" value="ECO:0007669"/>
    <property type="project" value="InterPro"/>
</dbReference>
<dbReference type="Gene3D" id="2.60.120.310">
    <property type="entry name" value="Copper type II, ascorbate-dependent monooxygenase, N-terminal domain"/>
    <property type="match status" value="1"/>
</dbReference>